<reference evidence="5" key="3">
    <citation type="submission" date="2025-09" db="UniProtKB">
        <authorList>
            <consortium name="Ensembl"/>
        </authorList>
    </citation>
    <scope>IDENTIFICATION</scope>
</reference>
<dbReference type="Proteomes" id="UP000001645">
    <property type="component" value="Unplaced"/>
</dbReference>
<dbReference type="Pfam" id="PF14580">
    <property type="entry name" value="LRR_9"/>
    <property type="match status" value="1"/>
</dbReference>
<evidence type="ECO:0000313" key="5">
    <source>
        <dbReference type="Ensembl" id="ENSMGAP00000032569.1"/>
    </source>
</evidence>
<dbReference type="PROSITE" id="PS51450">
    <property type="entry name" value="LRR"/>
    <property type="match status" value="3"/>
</dbReference>
<evidence type="ECO:0000256" key="4">
    <source>
        <dbReference type="SAM" id="Phobius"/>
    </source>
</evidence>
<dbReference type="InterPro" id="IPR032675">
    <property type="entry name" value="LRR_dom_sf"/>
</dbReference>
<name>A0A803YLC1_MELGA</name>
<feature type="transmembrane region" description="Helical" evidence="4">
    <location>
        <begin position="319"/>
        <end position="339"/>
    </location>
</feature>
<keyword evidence="1" id="KW-0433">Leucine-rich repeat</keyword>
<evidence type="ECO:0000256" key="3">
    <source>
        <dbReference type="SAM" id="MobiDB-lite"/>
    </source>
</evidence>
<dbReference type="PANTHER" id="PTHR18849">
    <property type="entry name" value="LEUCINE RICH REPEAT PROTEIN"/>
    <property type="match status" value="1"/>
</dbReference>
<dbReference type="GeneTree" id="ENSGT00390000006479"/>
<keyword evidence="4" id="KW-1133">Transmembrane helix</keyword>
<dbReference type="Ensembl" id="ENSMGAT00000026391.1">
    <property type="protein sequence ID" value="ENSMGAP00000032569.1"/>
    <property type="gene ID" value="ENSMGAG00000021647.1"/>
</dbReference>
<sequence length="362" mass="39329">METRAEKGEEGDGARITAQLLKASTGEFALESILLLKLRGRGIADLGCLGDCTNLEWLDLSGNAISQLGPLAGLKSLAVLNLSRNRISSLEPLGSCESLQSLNLAGNQVSSLQQLRCLAGLRRLESLRLRDALGQLSNPVCATAAYRAALPELLPGLRDIDGERVSGRASSRCLISCRAEHRASLWDVPAPRAPLRAEPTPGESSPSRTSGGWGHSCSTCPAPWGHRCCQTCSRPSRLAFSAETTRPSPPVPASRPHHQHWGHPPHPWSMAFSSPPAPAALLDRMGRWQPGWEGGRRDETTLPPCLEMGCWLRGCSPHLTLFSMILQFCLLCVCFLHAVCTRLRRSWTNVPDESTWCRGNVP</sequence>
<protein>
    <recommendedName>
        <fullName evidence="7">Leucine rich repeat containing 61</fullName>
    </recommendedName>
</protein>
<dbReference type="InterPro" id="IPR001611">
    <property type="entry name" value="Leu-rich_rpt"/>
</dbReference>
<keyword evidence="6" id="KW-1185">Reference proteome</keyword>
<reference evidence="5" key="1">
    <citation type="journal article" date="2010" name="PLoS Biol.">
        <title>Multi-platform next-generation sequencing of the domestic turkey (Meleagris gallopavo): genome assembly and analysis.</title>
        <authorList>
            <person name="Dalloul R.A."/>
            <person name="Long J.A."/>
            <person name="Zimin A.V."/>
            <person name="Aslam L."/>
            <person name="Beal K."/>
            <person name="Blomberg L.A."/>
            <person name="Bouffard P."/>
            <person name="Burt D.W."/>
            <person name="Crasta O."/>
            <person name="Crooijmans R.P."/>
            <person name="Cooper K."/>
            <person name="Coulombe R.A."/>
            <person name="De S."/>
            <person name="Delany M.E."/>
            <person name="Dodgson J.B."/>
            <person name="Dong J.J."/>
            <person name="Evans C."/>
            <person name="Frederickson K.M."/>
            <person name="Flicek P."/>
            <person name="Florea L."/>
            <person name="Folkerts O."/>
            <person name="Groenen M.A."/>
            <person name="Harkins T.T."/>
            <person name="Herrero J."/>
            <person name="Hoffmann S."/>
            <person name="Megens H.J."/>
            <person name="Jiang A."/>
            <person name="de Jong P."/>
            <person name="Kaiser P."/>
            <person name="Kim H."/>
            <person name="Kim K.W."/>
            <person name="Kim S."/>
            <person name="Langenberger D."/>
            <person name="Lee M.K."/>
            <person name="Lee T."/>
            <person name="Mane S."/>
            <person name="Marcais G."/>
            <person name="Marz M."/>
            <person name="McElroy A.P."/>
            <person name="Modise T."/>
            <person name="Nefedov M."/>
            <person name="Notredame C."/>
            <person name="Paton I.R."/>
            <person name="Payne W.S."/>
            <person name="Pertea G."/>
            <person name="Prickett D."/>
            <person name="Puiu D."/>
            <person name="Qioa D."/>
            <person name="Raineri E."/>
            <person name="Ruffier M."/>
            <person name="Salzberg S.L."/>
            <person name="Schatz M.C."/>
            <person name="Scheuring C."/>
            <person name="Schmidt C.J."/>
            <person name="Schroeder S."/>
            <person name="Searle S.M."/>
            <person name="Smith E.J."/>
            <person name="Smith J."/>
            <person name="Sonstegard T.S."/>
            <person name="Stadler P.F."/>
            <person name="Tafer H."/>
            <person name="Tu Z.J."/>
            <person name="Van Tassell C.P."/>
            <person name="Vilella A.J."/>
            <person name="Williams K.P."/>
            <person name="Yorke J.A."/>
            <person name="Zhang L."/>
            <person name="Zhang H.B."/>
            <person name="Zhang X."/>
            <person name="Zhang Y."/>
            <person name="Reed K.M."/>
        </authorList>
    </citation>
    <scope>NUCLEOTIDE SEQUENCE [LARGE SCALE GENOMIC DNA]</scope>
</reference>
<keyword evidence="4" id="KW-0472">Membrane</keyword>
<evidence type="ECO:0000256" key="2">
    <source>
        <dbReference type="ARBA" id="ARBA00022737"/>
    </source>
</evidence>
<evidence type="ECO:0000256" key="1">
    <source>
        <dbReference type="ARBA" id="ARBA00022614"/>
    </source>
</evidence>
<proteinExistence type="predicted"/>
<dbReference type="AlphaFoldDB" id="A0A803YLC1"/>
<evidence type="ECO:0000313" key="6">
    <source>
        <dbReference type="Proteomes" id="UP000001645"/>
    </source>
</evidence>
<evidence type="ECO:0008006" key="7">
    <source>
        <dbReference type="Google" id="ProtNLM"/>
    </source>
</evidence>
<feature type="region of interest" description="Disordered" evidence="3">
    <location>
        <begin position="240"/>
        <end position="269"/>
    </location>
</feature>
<dbReference type="GO" id="GO:0036158">
    <property type="term" value="P:outer dynein arm assembly"/>
    <property type="evidence" value="ECO:0007669"/>
    <property type="project" value="TreeGrafter"/>
</dbReference>
<feature type="region of interest" description="Disordered" evidence="3">
    <location>
        <begin position="192"/>
        <end position="214"/>
    </location>
</feature>
<accession>A0A803YLC1</accession>
<reference evidence="5" key="2">
    <citation type="submission" date="2025-08" db="UniProtKB">
        <authorList>
            <consortium name="Ensembl"/>
        </authorList>
    </citation>
    <scope>IDENTIFICATION</scope>
</reference>
<dbReference type="SUPFAM" id="SSF52058">
    <property type="entry name" value="L domain-like"/>
    <property type="match status" value="1"/>
</dbReference>
<organism evidence="5 6">
    <name type="scientific">Meleagris gallopavo</name>
    <name type="common">Wild turkey</name>
    <dbReference type="NCBI Taxonomy" id="9103"/>
    <lineage>
        <taxon>Eukaryota</taxon>
        <taxon>Metazoa</taxon>
        <taxon>Chordata</taxon>
        <taxon>Craniata</taxon>
        <taxon>Vertebrata</taxon>
        <taxon>Euteleostomi</taxon>
        <taxon>Archelosauria</taxon>
        <taxon>Archosauria</taxon>
        <taxon>Dinosauria</taxon>
        <taxon>Saurischia</taxon>
        <taxon>Theropoda</taxon>
        <taxon>Coelurosauria</taxon>
        <taxon>Aves</taxon>
        <taxon>Neognathae</taxon>
        <taxon>Galloanserae</taxon>
        <taxon>Galliformes</taxon>
        <taxon>Phasianidae</taxon>
        <taxon>Meleagridinae</taxon>
        <taxon>Meleagris</taxon>
    </lineage>
</organism>
<dbReference type="PANTHER" id="PTHR18849:SF8">
    <property type="entry name" value="LEUCINE-RICH REPEAT-CONTAINING PROTEIN 61"/>
    <property type="match status" value="1"/>
</dbReference>
<dbReference type="InParanoid" id="A0A803YLC1"/>
<keyword evidence="2" id="KW-0677">Repeat</keyword>
<dbReference type="GO" id="GO:0005737">
    <property type="term" value="C:cytoplasm"/>
    <property type="evidence" value="ECO:0007669"/>
    <property type="project" value="TreeGrafter"/>
</dbReference>
<keyword evidence="4" id="KW-0812">Transmembrane</keyword>
<dbReference type="Gene3D" id="3.80.10.10">
    <property type="entry name" value="Ribonuclease Inhibitor"/>
    <property type="match status" value="1"/>
</dbReference>